<dbReference type="RefSeq" id="WP_250920536.1">
    <property type="nucleotide sequence ID" value="NZ_JAMQAW010000023.1"/>
</dbReference>
<evidence type="ECO:0000313" key="1">
    <source>
        <dbReference type="EMBL" id="MCM2390207.1"/>
    </source>
</evidence>
<protein>
    <recommendedName>
        <fullName evidence="3">Holin</fullName>
    </recommendedName>
</protein>
<dbReference type="Proteomes" id="UP001431429">
    <property type="component" value="Unassembled WGS sequence"/>
</dbReference>
<sequence length="87" mass="9362">MKNKTFQILVFAICVAGYIALAIAGQATAEYMTLVGPVLAAAYLTTHLGQQDQALDEIKENTNGVLTKRIETAVKNALAMDRQRPGP</sequence>
<name>A0ABT0UNL6_9ACTN</name>
<accession>A0ABT0UNL6</accession>
<reference evidence="1" key="1">
    <citation type="submission" date="2022-06" db="EMBL/GenBank/DDBJ databases">
        <title>Genome public.</title>
        <authorList>
            <person name="Sun Q."/>
        </authorList>
    </citation>
    <scope>NUCLEOTIDE SEQUENCE</scope>
    <source>
        <strain evidence="1">CWNU-1</strain>
    </source>
</reference>
<gene>
    <name evidence="1" type="ORF">NBG84_18235</name>
</gene>
<evidence type="ECO:0000313" key="2">
    <source>
        <dbReference type="Proteomes" id="UP001431429"/>
    </source>
</evidence>
<proteinExistence type="predicted"/>
<dbReference type="EMBL" id="JAMQAW010000023">
    <property type="protein sequence ID" value="MCM2390207.1"/>
    <property type="molecule type" value="Genomic_DNA"/>
</dbReference>
<organism evidence="1 2">
    <name type="scientific">Streptomyces albipurpureus</name>
    <dbReference type="NCBI Taxonomy" id="2897419"/>
    <lineage>
        <taxon>Bacteria</taxon>
        <taxon>Bacillati</taxon>
        <taxon>Actinomycetota</taxon>
        <taxon>Actinomycetes</taxon>
        <taxon>Kitasatosporales</taxon>
        <taxon>Streptomycetaceae</taxon>
        <taxon>Streptomyces</taxon>
    </lineage>
</organism>
<evidence type="ECO:0008006" key="3">
    <source>
        <dbReference type="Google" id="ProtNLM"/>
    </source>
</evidence>
<keyword evidence="2" id="KW-1185">Reference proteome</keyword>
<comment type="caution">
    <text evidence="1">The sequence shown here is derived from an EMBL/GenBank/DDBJ whole genome shotgun (WGS) entry which is preliminary data.</text>
</comment>